<dbReference type="SUPFAM" id="SSF47413">
    <property type="entry name" value="lambda repressor-like DNA-binding domains"/>
    <property type="match status" value="1"/>
</dbReference>
<name>A0ABT3JNU6_9FLAO</name>
<dbReference type="Proteomes" id="UP001209107">
    <property type="component" value="Unassembled WGS sequence"/>
</dbReference>
<dbReference type="InterPro" id="IPR010982">
    <property type="entry name" value="Lambda_DNA-bd_dom_sf"/>
</dbReference>
<dbReference type="RefSeq" id="WP_265144579.1">
    <property type="nucleotide sequence ID" value="NZ_JAPCHZ010000005.1"/>
</dbReference>
<keyword evidence="2" id="KW-1185">Reference proteome</keyword>
<accession>A0ABT3JNU6</accession>
<gene>
    <name evidence="1" type="ORF">OK344_09555</name>
</gene>
<dbReference type="EMBL" id="JAPCHZ010000005">
    <property type="protein sequence ID" value="MCW4452454.1"/>
    <property type="molecule type" value="Genomic_DNA"/>
</dbReference>
<protein>
    <submittedName>
        <fullName evidence="1">Transcriptional regulator</fullName>
    </submittedName>
</protein>
<reference evidence="1 2" key="1">
    <citation type="submission" date="2022-10" db="EMBL/GenBank/DDBJ databases">
        <title>Kaistella sp. BT-6-1-3.</title>
        <authorList>
            <person name="Ai J."/>
            <person name="Deng Z."/>
        </authorList>
    </citation>
    <scope>NUCLEOTIDE SEQUENCE [LARGE SCALE GENOMIC DNA]</scope>
    <source>
        <strain evidence="1 2">BT6-1-3</strain>
    </source>
</reference>
<evidence type="ECO:0000313" key="1">
    <source>
        <dbReference type="EMBL" id="MCW4452454.1"/>
    </source>
</evidence>
<dbReference type="Gene3D" id="1.10.260.40">
    <property type="entry name" value="lambda repressor-like DNA-binding domains"/>
    <property type="match status" value="1"/>
</dbReference>
<sequence>MTHQIDKYIIKRLEGLNWQDKELVEKSTISKGQISKLKNGSIEKLSAETFYLLVKAFGDEFTTAQTIVYPHLRNNKLKSYKPKDRNTFGLLMRQYEASNNTIEEIAAKTGIQEVRLFELYFRNGGLQAHELLLIEKAIGKKPGELFEELYGKP</sequence>
<proteinExistence type="predicted"/>
<comment type="caution">
    <text evidence="1">The sequence shown here is derived from an EMBL/GenBank/DDBJ whole genome shotgun (WGS) entry which is preliminary data.</text>
</comment>
<organism evidence="1 2">
    <name type="scientific">Kaistella yananensis</name>
    <dbReference type="NCBI Taxonomy" id="2989820"/>
    <lineage>
        <taxon>Bacteria</taxon>
        <taxon>Pseudomonadati</taxon>
        <taxon>Bacteroidota</taxon>
        <taxon>Flavobacteriia</taxon>
        <taxon>Flavobacteriales</taxon>
        <taxon>Weeksellaceae</taxon>
        <taxon>Chryseobacterium group</taxon>
        <taxon>Kaistella</taxon>
    </lineage>
</organism>
<evidence type="ECO:0000313" key="2">
    <source>
        <dbReference type="Proteomes" id="UP001209107"/>
    </source>
</evidence>